<dbReference type="AlphaFoldDB" id="A0AAE3KQY9"/>
<evidence type="ECO:0000313" key="2">
    <source>
        <dbReference type="EMBL" id="MCP2732346.1"/>
    </source>
</evidence>
<dbReference type="Pfam" id="PF14239">
    <property type="entry name" value="RRXRR"/>
    <property type="match status" value="1"/>
</dbReference>
<accession>A0AAE3KQY9</accession>
<evidence type="ECO:0000259" key="1">
    <source>
        <dbReference type="Pfam" id="PF14239"/>
    </source>
</evidence>
<comment type="caution">
    <text evidence="2">The sequence shown here is derived from an EMBL/GenBank/DDBJ whole genome shotgun (WGS) entry which is preliminary data.</text>
</comment>
<organism evidence="2 3">
    <name type="scientific">Limnofasciculus baicalensis BBK-W-15</name>
    <dbReference type="NCBI Taxonomy" id="2699891"/>
    <lineage>
        <taxon>Bacteria</taxon>
        <taxon>Bacillati</taxon>
        <taxon>Cyanobacteriota</taxon>
        <taxon>Cyanophyceae</taxon>
        <taxon>Coleofasciculales</taxon>
        <taxon>Coleofasciculaceae</taxon>
        <taxon>Limnofasciculus</taxon>
        <taxon>Limnofasciculus baicalensis</taxon>
    </lineage>
</organism>
<evidence type="ECO:0000313" key="3">
    <source>
        <dbReference type="Proteomes" id="UP001204953"/>
    </source>
</evidence>
<reference evidence="2" key="1">
    <citation type="submission" date="2022-06" db="EMBL/GenBank/DDBJ databases">
        <title>New cyanobacteria of genus Symplocastrum in benthos of Lake Baikal.</title>
        <authorList>
            <person name="Sorokovikova E."/>
            <person name="Tikhonova I."/>
            <person name="Krasnopeev A."/>
            <person name="Evseev P."/>
            <person name="Gladkikh A."/>
            <person name="Belykh O."/>
        </authorList>
    </citation>
    <scope>NUCLEOTIDE SEQUENCE</scope>
    <source>
        <strain evidence="2">BBK-W-15</strain>
    </source>
</reference>
<dbReference type="Pfam" id="PF13181">
    <property type="entry name" value="TPR_8"/>
    <property type="match status" value="2"/>
</dbReference>
<dbReference type="PANTHER" id="PTHR10098">
    <property type="entry name" value="RAPSYN-RELATED"/>
    <property type="match status" value="1"/>
</dbReference>
<dbReference type="Proteomes" id="UP001204953">
    <property type="component" value="Unassembled WGS sequence"/>
</dbReference>
<protein>
    <submittedName>
        <fullName evidence="2">Tetratricopeptide repeat protein</fullName>
    </submittedName>
</protein>
<feature type="domain" description="RRXRR" evidence="1">
    <location>
        <begin position="5"/>
        <end position="62"/>
    </location>
</feature>
<dbReference type="InterPro" id="IPR025938">
    <property type="entry name" value="RRXRR_dom"/>
</dbReference>
<gene>
    <name evidence="2" type="ORF">NJ959_28335</name>
</gene>
<dbReference type="SMART" id="SM00028">
    <property type="entry name" value="TPR"/>
    <property type="match status" value="6"/>
</dbReference>
<dbReference type="InterPro" id="IPR011990">
    <property type="entry name" value="TPR-like_helical_dom_sf"/>
</dbReference>
<dbReference type="Gene3D" id="1.25.40.10">
    <property type="entry name" value="Tetratricopeptide repeat domain"/>
    <property type="match status" value="1"/>
</dbReference>
<dbReference type="Pfam" id="PF13424">
    <property type="entry name" value="TPR_12"/>
    <property type="match status" value="2"/>
</dbReference>
<dbReference type="InterPro" id="IPR019734">
    <property type="entry name" value="TPR_rpt"/>
</dbReference>
<sequence>MSNYVLVLDPNKQPLDPVHPSTARLLLNQQKAAVFRRFPFTIILKVANSNRPTQPIQLKIDAKKPELLKKILSQANRLIRVISSMAIPLAIATLHTSVLLWSFPALSQNAPNSRQKLDLEEQLQIPLNNGIEGESRDEADLLLRLGGQAQRSGNVEKAIAYWQQARDLYQQIGDFEGLGLAYDYLGLTYANLGRYPDAEEALRRRLGVARYLKDFGGQVFGLNNLGSLLLQSGNLEVASATFIEALNIARTVKNREGEGLSLNNLGLVAALEGNYLEAIKHYQAALGLRRRLGDSLAETNTQNNLADAYFALNQYRDAAIEYGVALQLAKDSRDIPNQFRALRGMVKSYSIVGPELLAFKYLERHFALAQEQQNQREELISLRLSAQLYKAKGDLANARIFYERAIALANGLGDSGEEAFLRNDLAQILFER</sequence>
<name>A0AAE3KQY9_9CYAN</name>
<keyword evidence="3" id="KW-1185">Reference proteome</keyword>
<dbReference type="RefSeq" id="WP_254015064.1">
    <property type="nucleotide sequence ID" value="NZ_JAMZMM010000563.1"/>
</dbReference>
<dbReference type="EMBL" id="JAMZMM010000563">
    <property type="protein sequence ID" value="MCP2732346.1"/>
    <property type="molecule type" value="Genomic_DNA"/>
</dbReference>
<proteinExistence type="predicted"/>
<dbReference type="SUPFAM" id="SSF48452">
    <property type="entry name" value="TPR-like"/>
    <property type="match status" value="2"/>
</dbReference>